<organism evidence="5 6">
    <name type="scientific">Lutimaribacter marinistellae</name>
    <dbReference type="NCBI Taxonomy" id="1820329"/>
    <lineage>
        <taxon>Bacteria</taxon>
        <taxon>Pseudomonadati</taxon>
        <taxon>Pseudomonadota</taxon>
        <taxon>Alphaproteobacteria</taxon>
        <taxon>Rhodobacterales</taxon>
        <taxon>Roseobacteraceae</taxon>
        <taxon>Lutimaribacter</taxon>
    </lineage>
</organism>
<dbReference type="Gene3D" id="2.60.120.200">
    <property type="match status" value="1"/>
</dbReference>
<reference evidence="6" key="1">
    <citation type="journal article" date="2019" name="Int. J. Syst. Evol. Microbiol.">
        <title>The Global Catalogue of Microorganisms (GCM) 10K type strain sequencing project: providing services to taxonomists for standard genome sequencing and annotation.</title>
        <authorList>
            <consortium name="The Broad Institute Genomics Platform"/>
            <consortium name="The Broad Institute Genome Sequencing Center for Infectious Disease"/>
            <person name="Wu L."/>
            <person name="Ma J."/>
        </authorList>
    </citation>
    <scope>NUCLEOTIDE SEQUENCE [LARGE SCALE GENOMIC DNA]</scope>
    <source>
        <strain evidence="6">KCTC 42911</strain>
    </source>
</reference>
<feature type="region of interest" description="Disordered" evidence="3">
    <location>
        <begin position="287"/>
        <end position="307"/>
    </location>
</feature>
<evidence type="ECO:0000256" key="2">
    <source>
        <dbReference type="ARBA" id="ARBA00022525"/>
    </source>
</evidence>
<keyword evidence="2" id="KW-0964">Secreted</keyword>
<evidence type="ECO:0000256" key="3">
    <source>
        <dbReference type="SAM" id="MobiDB-lite"/>
    </source>
</evidence>
<feature type="region of interest" description="Disordered" evidence="3">
    <location>
        <begin position="1263"/>
        <end position="1297"/>
    </location>
</feature>
<dbReference type="Proteomes" id="UP001595629">
    <property type="component" value="Unassembled WGS sequence"/>
</dbReference>
<feature type="compositionally biased region" description="Polar residues" evidence="3">
    <location>
        <begin position="1"/>
        <end position="22"/>
    </location>
</feature>
<dbReference type="SUPFAM" id="SSF55486">
    <property type="entry name" value="Metalloproteases ('zincins'), catalytic domain"/>
    <property type="match status" value="1"/>
</dbReference>
<proteinExistence type="predicted"/>
<dbReference type="InterPro" id="IPR001343">
    <property type="entry name" value="Hemolysn_Ca-bd"/>
</dbReference>
<dbReference type="PANTHER" id="PTHR38340:SF1">
    <property type="entry name" value="S-LAYER PROTEIN"/>
    <property type="match status" value="1"/>
</dbReference>
<feature type="region of interest" description="Disordered" evidence="3">
    <location>
        <begin position="1"/>
        <end position="51"/>
    </location>
</feature>
<comment type="caution">
    <text evidence="5">The sequence shown here is derived from an EMBL/GenBank/DDBJ whole genome shotgun (WGS) entry which is preliminary data.</text>
</comment>
<feature type="compositionally biased region" description="Polar residues" evidence="3">
    <location>
        <begin position="1586"/>
        <end position="1596"/>
    </location>
</feature>
<dbReference type="InterPro" id="IPR001759">
    <property type="entry name" value="PTX_dom"/>
</dbReference>
<feature type="compositionally biased region" description="Acidic residues" evidence="3">
    <location>
        <begin position="1620"/>
        <end position="1631"/>
    </location>
</feature>
<feature type="compositionally biased region" description="Gly residues" evidence="3">
    <location>
        <begin position="1133"/>
        <end position="1149"/>
    </location>
</feature>
<feature type="domain" description="Pentraxin (PTX)" evidence="4">
    <location>
        <begin position="896"/>
        <end position="1113"/>
    </location>
</feature>
<accession>A0ABV7TNQ7</accession>
<dbReference type="PRINTS" id="PR00895">
    <property type="entry name" value="PENTAXIN"/>
</dbReference>
<feature type="compositionally biased region" description="Gly residues" evidence="3">
    <location>
        <begin position="794"/>
        <end position="805"/>
    </location>
</feature>
<dbReference type="InterPro" id="IPR011049">
    <property type="entry name" value="Serralysin-like_metalloprot_C"/>
</dbReference>
<feature type="region of interest" description="Disordered" evidence="3">
    <location>
        <begin position="1930"/>
        <end position="1952"/>
    </location>
</feature>
<evidence type="ECO:0000313" key="5">
    <source>
        <dbReference type="EMBL" id="MFC3616179.1"/>
    </source>
</evidence>
<dbReference type="SUPFAM" id="SSF49899">
    <property type="entry name" value="Concanavalin A-like lectins/glucanases"/>
    <property type="match status" value="1"/>
</dbReference>
<feature type="region of interest" description="Disordered" evidence="3">
    <location>
        <begin position="1579"/>
        <end position="1655"/>
    </location>
</feature>
<feature type="region of interest" description="Disordered" evidence="3">
    <location>
        <begin position="791"/>
        <end position="817"/>
    </location>
</feature>
<feature type="compositionally biased region" description="Polar residues" evidence="3">
    <location>
        <begin position="36"/>
        <end position="46"/>
    </location>
</feature>
<keyword evidence="6" id="KW-1185">Reference proteome</keyword>
<dbReference type="InterPro" id="IPR050557">
    <property type="entry name" value="RTX_toxin/Mannuronan_C5-epim"/>
</dbReference>
<comment type="subcellular location">
    <subcellularLocation>
        <location evidence="1">Secreted</location>
    </subcellularLocation>
</comment>
<sequence length="2279" mass="233926">MTTQTDTYQVEASGEADQTQVPGSDPGDVGAGQNDGGRQQRIQPQPTETGVVAGAVEVGLPDRLPEWARDDAVERAQPATVSWNEPGVSPSKPDNAQSMMALMATSASTTDLPTLPGCGCPCCNWTGDGNGDIYSDPATQTNPSPGNTLIAGLVGPNKWTETPVPILTWAMSDGSTSDWDHWVDNGASFTSEGSSATSANLESGTGDGNNLVELRDDIRYSFDLFETWFELSFLESTSFDGNETDLKLMAFTDYSAFGRAEFPGNNTKSTTSTTEVYETFIHLGTLEDSNGTSGNERAMSTDPELGGGSNRLHTTMHEIMHALGFGHPHDGGNGTGSWTTSDSVNASDNVLDNDRYTIMSYERAGLDVNNNSSSFGLAVTPMVLDLAGFFYLYGSRAYNTTDTEYALTDPATTALDRDGSDGDVSIGRAFYAIHDTGGTDEISYSGSKHALINLNNATLDQSTDPAHITDIITQLNASSLFNTLLPAATASELRNDLLLSAWHAGGFGSRVFNNIGVADLGGYYIAADLYADAAHQTNIEVATGSDLGDILIGNENNNTLNGGAGDDLLIGSEGSDRLNASSGNDELFGGDNGDVLEGDAGRDTMYGGDGGDFFQVQNPGGISDVESGEVYDGEDGFDWLQIFARASGIFDFRSTTFANIERLSFDNQFISTADVTARFGLDEWSITSLLAESHTGTLITELYLNSDDSIDLSSLSISGMTATDGMRVFGTSGYEEITGSSISDTIEGGLYTDTIDGGNGNDRIWGNTESSPDASGYKDVIRGGLGDDTIVASGGSGDSVEGGSGADSMDGGSGSDDLLSYKGSNAGVVVALGAGTGSGGHAQGDANTGFEQLLGSAHDDVIGGSGSADTLIGAGGGDTINAGDGNDRIHGDAIPFGLLMLNQGGVTDQYAEATAFADMPTDAFTAEWLFRGTGIGAGGVSFLSYAVSGSSNEFLVFGNPSGNVTVWVNGASTDTGYAVSNLLDGEVHRMSVSVDTTAGANGQISLYVDGVEEFSGSGASASVGNPIASGGTLVIGQDQDSLGGGFDGTQALRGGMGDIRIWSSARTQGQVDATKFTRFDGFDEADNPDLVANWQLDPDALTFANIAGDETLTPEPGTTTLGAETFAPEGGNDSIGGGGGLDTIEGGQGNDTLDGGTGSDDVFGEAGDDRILLVSGGIWVDELTDGGAGNDTLVVQNLTFGHSFDLDTGGSNGLGTHTGFENFEGITNTGNAVIGGTDEANLIETGSGNDSIDGLAGNDTLRGGGGTDTIDGGADDDLVEGGAGGDSLDGGGETDTLSYESSPGGVLVNMDLGTAAAYNSPSSDADGDSFFNFENLVGSGFGDRLKGDAGNNRIEGLGGDDIIEDSAGVDTILGGADDDTVQITNGSNVAGETYDGGAGYNRLYLFGTGLTSIFDFTDDIVTNFDKLDFLATVSPFTGGGIAQFTAAQFGQFSEVEKTNGTAPAVVQIGMDGASSLDLSGLSVTDFTSAEQDRFEITGTGLDETITGSAADDIIAGRAGSDAMDGGGGVNTLSYADAASGVRINLAFGFVEAGGDPGDAGFFAPRDTFQNFQNLIGTEFDDDLRDSSSSPVNNTMQGLGGDDYLNGFEGDDRLEGGADNDTLEGDEGEDTLEGGAGNDELRVDDLTDPASTDHFDGGADTDRLTFFSNGAGLIDLRGATITSIEELDGGFSANASTLQLAGSQFGAGIANDALVTGNTNAGADQTIEIFLDGQSFFSLFDTTLTDWDMDDLFILHGTGGDENIVGSSGNDSIEAGAGNDILHNTAGIDTLRGGDNSDNFQVGEGTDGVGEVYDGGTGTDRINVFGNGGTLFDFRDDTLTSIEQLRFQSTVAPFEGGGTVFLTSSQAAGFDLFERNGGTAEARVEITMDGTSLDLGSASVIGFAPGDRFEITGTGLGNTIIGSELSDIVDGEGGDDTVEGGAGADSLDGGAGTRDMVSYEGSASGVRVSFSSNYALDGDAAGDILSGFEDLRGSEFGDQLFGDGNDNLIEGLDGVDDMNGRGGQDTLRGGAGNDLLSVGGPGDLVAGEVFDGGADDDTLVVFSFTPAIFDFRDTTLTSLETLSMINPGSSPSGELRAQFGASQFVDAGFEEILGGLNPGSAMTYVAELFMGARSALDLSFLSVTGFVQSQDRLEITGAADAETISGSQANDRISGGGGDDTMSGGSGNDTIAGGSGAGDRAVFAGELDRYEVEVLREAGATPRMLLVHDTQSGDVDMIHEDVELLVFDDVTLGFGILAADAMLVRGEVLERGFGSRFGTN</sequence>
<dbReference type="SUPFAM" id="SSF51120">
    <property type="entry name" value="beta-Roll"/>
    <property type="match status" value="10"/>
</dbReference>
<feature type="region of interest" description="Disordered" evidence="3">
    <location>
        <begin position="2163"/>
        <end position="2192"/>
    </location>
</feature>
<feature type="non-terminal residue" evidence="5">
    <location>
        <position position="2279"/>
    </location>
</feature>
<dbReference type="Pfam" id="PF00353">
    <property type="entry name" value="HemolysinCabind"/>
    <property type="match status" value="15"/>
</dbReference>
<dbReference type="SMART" id="SM00159">
    <property type="entry name" value="PTX"/>
    <property type="match status" value="1"/>
</dbReference>
<dbReference type="PROSITE" id="PS00330">
    <property type="entry name" value="HEMOLYSIN_CALCIUM"/>
    <property type="match status" value="8"/>
</dbReference>
<dbReference type="RefSeq" id="WP_386737484.1">
    <property type="nucleotide sequence ID" value="NZ_JBHRXI010000045.1"/>
</dbReference>
<evidence type="ECO:0000256" key="1">
    <source>
        <dbReference type="ARBA" id="ARBA00004613"/>
    </source>
</evidence>
<dbReference type="InterPro" id="IPR018511">
    <property type="entry name" value="Hemolysin-typ_Ca-bd_CS"/>
</dbReference>
<evidence type="ECO:0000313" key="6">
    <source>
        <dbReference type="Proteomes" id="UP001595629"/>
    </source>
</evidence>
<feature type="compositionally biased region" description="Gly residues" evidence="3">
    <location>
        <begin position="2173"/>
        <end position="2192"/>
    </location>
</feature>
<dbReference type="InterPro" id="IPR013320">
    <property type="entry name" value="ConA-like_dom_sf"/>
</dbReference>
<dbReference type="PRINTS" id="PR00313">
    <property type="entry name" value="CABNDNGRPT"/>
</dbReference>
<dbReference type="EMBL" id="JBHRXI010000045">
    <property type="protein sequence ID" value="MFC3616179.1"/>
    <property type="molecule type" value="Genomic_DNA"/>
</dbReference>
<protein>
    <recommendedName>
        <fullName evidence="4">Pentraxin (PTX) domain-containing protein</fullName>
    </recommendedName>
</protein>
<feature type="compositionally biased region" description="Basic and acidic residues" evidence="3">
    <location>
        <begin position="1638"/>
        <end position="1655"/>
    </location>
</feature>
<gene>
    <name evidence="5" type="ORF">ACFORG_20755</name>
</gene>
<dbReference type="Gene3D" id="2.150.10.10">
    <property type="entry name" value="Serralysin-like metalloprotease, C-terminal"/>
    <property type="match status" value="9"/>
</dbReference>
<feature type="region of interest" description="Disordered" evidence="3">
    <location>
        <begin position="1127"/>
        <end position="1161"/>
    </location>
</feature>
<dbReference type="Gene3D" id="3.40.390.10">
    <property type="entry name" value="Collagenase (Catalytic Domain)"/>
    <property type="match status" value="1"/>
</dbReference>
<dbReference type="Pfam" id="PF00354">
    <property type="entry name" value="Pentaxin"/>
    <property type="match status" value="1"/>
</dbReference>
<name>A0ABV7TNQ7_9RHOB</name>
<dbReference type="PROSITE" id="PS51828">
    <property type="entry name" value="PTX_2"/>
    <property type="match status" value="1"/>
</dbReference>
<dbReference type="PANTHER" id="PTHR38340">
    <property type="entry name" value="S-LAYER PROTEIN"/>
    <property type="match status" value="1"/>
</dbReference>
<feature type="compositionally biased region" description="Gly residues" evidence="3">
    <location>
        <begin position="1281"/>
        <end position="1293"/>
    </location>
</feature>
<dbReference type="InterPro" id="IPR024079">
    <property type="entry name" value="MetalloPept_cat_dom_sf"/>
</dbReference>
<evidence type="ECO:0000259" key="4">
    <source>
        <dbReference type="PROSITE" id="PS51828"/>
    </source>
</evidence>